<dbReference type="AlphaFoldDB" id="A0A1F5LFC7"/>
<feature type="region of interest" description="Disordered" evidence="4">
    <location>
        <begin position="442"/>
        <end position="463"/>
    </location>
</feature>
<dbReference type="SMART" id="SM00248">
    <property type="entry name" value="ANK"/>
    <property type="match status" value="5"/>
</dbReference>
<feature type="repeat" description="ANK" evidence="3">
    <location>
        <begin position="328"/>
        <end position="360"/>
    </location>
</feature>
<accession>A0A1F5LFC7</accession>
<dbReference type="PROSITE" id="PS50088">
    <property type="entry name" value="ANK_REPEAT"/>
    <property type="match status" value="2"/>
</dbReference>
<gene>
    <name evidence="5" type="ORF">PENARI_c012G01603</name>
</gene>
<reference evidence="5 6" key="1">
    <citation type="journal article" date="2016" name="Sci. Rep.">
        <title>Penicillium arizonense, a new, genome sequenced fungal species, reveals a high chemical diversity in secreted metabolites.</title>
        <authorList>
            <person name="Grijseels S."/>
            <person name="Nielsen J.C."/>
            <person name="Randelovic M."/>
            <person name="Nielsen J."/>
            <person name="Nielsen K.F."/>
            <person name="Workman M."/>
            <person name="Frisvad J.C."/>
        </authorList>
    </citation>
    <scope>NUCLEOTIDE SEQUENCE [LARGE SCALE GENOMIC DNA]</scope>
    <source>
        <strain evidence="5 6">CBS 141311</strain>
    </source>
</reference>
<keyword evidence="1" id="KW-0677">Repeat</keyword>
<evidence type="ECO:0000256" key="1">
    <source>
        <dbReference type="ARBA" id="ARBA00022737"/>
    </source>
</evidence>
<dbReference type="InterPro" id="IPR002110">
    <property type="entry name" value="Ankyrin_rpt"/>
</dbReference>
<dbReference type="OrthoDB" id="194358at2759"/>
<comment type="caution">
    <text evidence="5">The sequence shown here is derived from an EMBL/GenBank/DDBJ whole genome shotgun (WGS) entry which is preliminary data.</text>
</comment>
<dbReference type="EMBL" id="LXJU01000012">
    <property type="protein sequence ID" value="OGE51855.1"/>
    <property type="molecule type" value="Genomic_DNA"/>
</dbReference>
<evidence type="ECO:0000256" key="4">
    <source>
        <dbReference type="SAM" id="MobiDB-lite"/>
    </source>
</evidence>
<dbReference type="InterPro" id="IPR036770">
    <property type="entry name" value="Ankyrin_rpt-contain_sf"/>
</dbReference>
<feature type="repeat" description="ANK" evidence="3">
    <location>
        <begin position="363"/>
        <end position="395"/>
    </location>
</feature>
<dbReference type="PANTHER" id="PTHR24189:SF50">
    <property type="entry name" value="ANKYRIN REPEAT AND SOCS BOX PROTEIN 2"/>
    <property type="match status" value="1"/>
</dbReference>
<evidence type="ECO:0000313" key="5">
    <source>
        <dbReference type="EMBL" id="OGE51855.1"/>
    </source>
</evidence>
<protein>
    <submittedName>
        <fullName evidence="5">Uncharacterized protein</fullName>
    </submittedName>
</protein>
<keyword evidence="2 3" id="KW-0040">ANK repeat</keyword>
<evidence type="ECO:0000313" key="6">
    <source>
        <dbReference type="Proteomes" id="UP000177622"/>
    </source>
</evidence>
<name>A0A1F5LFC7_PENAI</name>
<dbReference type="STRING" id="1835702.A0A1F5LFC7"/>
<dbReference type="RefSeq" id="XP_022487299.1">
    <property type="nucleotide sequence ID" value="XM_022632814.1"/>
</dbReference>
<organism evidence="5 6">
    <name type="scientific">Penicillium arizonense</name>
    <dbReference type="NCBI Taxonomy" id="1835702"/>
    <lineage>
        <taxon>Eukaryota</taxon>
        <taxon>Fungi</taxon>
        <taxon>Dikarya</taxon>
        <taxon>Ascomycota</taxon>
        <taxon>Pezizomycotina</taxon>
        <taxon>Eurotiomycetes</taxon>
        <taxon>Eurotiomycetidae</taxon>
        <taxon>Eurotiales</taxon>
        <taxon>Aspergillaceae</taxon>
        <taxon>Penicillium</taxon>
    </lineage>
</organism>
<dbReference type="Gene3D" id="1.25.40.20">
    <property type="entry name" value="Ankyrin repeat-containing domain"/>
    <property type="match status" value="1"/>
</dbReference>
<dbReference type="GeneID" id="34577548"/>
<keyword evidence="6" id="KW-1185">Reference proteome</keyword>
<evidence type="ECO:0000256" key="3">
    <source>
        <dbReference type="PROSITE-ProRule" id="PRU00023"/>
    </source>
</evidence>
<dbReference type="SUPFAM" id="SSF48403">
    <property type="entry name" value="Ankyrin repeat"/>
    <property type="match status" value="1"/>
</dbReference>
<dbReference type="InterPro" id="IPR050745">
    <property type="entry name" value="Multifunctional_regulatory"/>
</dbReference>
<proteinExistence type="predicted"/>
<sequence length="463" mass="52281">MEKRPFAVHSPLPGETIKWLEGLFNCYWTILCQPDGMSAIEKSRRNDDGLVQYLLDRNVDKQPKNVGLEPFAMTAKFSKQRLQSSKKWSWERLDFSTVCTSPLEAVICFLDFPKSLSFAKLLIERGAIIGDLELTRAVKEYRCCPEHFEILQLFLDNLSRQPCAVPNAFEKALQYDHIVFLVRRFLDIGLDPGCKVVANGSSDSIFLYQLHGTIEYEVLDSILERAVIWRDGRALTRALSYGRKALVQDLLDAGADVNQAVQTTIDCYPPLWLAVERQDISLTRHLVDLRADVEWSILWNKTHIVKVLLDAGADINRPASSHVRLSFGGGTALQFAAIKGYIGIARKLLAKGADVNAKKSLRNGRTALEGAAEHGRIDMLQLLLNEGASIEGNGRHQYIRAIKLAEDNAEFGAAKLLRDHGGWTEWDARQYEHEKFDFDENIWDSPMSIPHDTRTEQDQTSPL</sequence>
<evidence type="ECO:0000256" key="2">
    <source>
        <dbReference type="ARBA" id="ARBA00023043"/>
    </source>
</evidence>
<dbReference type="PANTHER" id="PTHR24189">
    <property type="entry name" value="MYOTROPHIN"/>
    <property type="match status" value="1"/>
</dbReference>
<dbReference type="Pfam" id="PF12796">
    <property type="entry name" value="Ank_2"/>
    <property type="match status" value="1"/>
</dbReference>
<dbReference type="PROSITE" id="PS50297">
    <property type="entry name" value="ANK_REP_REGION"/>
    <property type="match status" value="2"/>
</dbReference>
<dbReference type="Proteomes" id="UP000177622">
    <property type="component" value="Unassembled WGS sequence"/>
</dbReference>